<feature type="transmembrane region" description="Helical" evidence="6">
    <location>
        <begin position="294"/>
        <end position="317"/>
    </location>
</feature>
<proteinExistence type="predicted"/>
<reference evidence="7 9" key="1">
    <citation type="submission" date="2011-10" db="EMBL/GenBank/DDBJ databases">
        <authorList>
            <person name="Quillaguamn J."/>
            <person name="Guzmn D."/>
            <person name="Balderrama-Subieta A."/>
            <person name="Cardona-Ortuo C."/>
            <person name="Guevara-Martnez M."/>
            <person name="Callisaya-Quispe N."/>
        </authorList>
    </citation>
    <scope>NUCLEOTIDE SEQUENCE [LARGE SCALE GENOMIC DNA]</scope>
    <source>
        <strain evidence="7 9">LC1</strain>
    </source>
</reference>
<sequence>MTNNTSTSNSSSLANRASQRTTTDAALASKANSHFDRKGLVQLTLLGLLLLLPVAAYFLGHIYYVNLASRITIIAMAAVGLNLAIGYGGMVSFGHAVYFGLGGYVAGISAFHAFDLTPFMSWPFTVPGSDSMLVVWLVAVLLCALLALAIGAISLRTTGVYFIMITLAFAQMIYYFANSWPTYGGQDGLPIYIRNTLPLADSSNALTYFLICFTGLVLAMAITSRLMKSRFGAALTMARLNDVRLATAGINPYPIRLVSFVISAAITGLAGALYADLNGFVSPAMLSWHFSGELMVIVILGGVGRLYGPLAGAVLFVMMETLLGGITEYWQLFLGLVLLGVVLFAKHGVLGWLAGRERNE</sequence>
<dbReference type="PANTHER" id="PTHR30482:SF17">
    <property type="entry name" value="ABC TRANSPORTER ATP-BINDING PROTEIN"/>
    <property type="match status" value="1"/>
</dbReference>
<keyword evidence="2" id="KW-1003">Cell membrane</keyword>
<protein>
    <submittedName>
        <fullName evidence="8">Branched-chain amino acid ABC transporter permease</fullName>
    </submittedName>
    <submittedName>
        <fullName evidence="7">High-affinity branched-chain amino acid transport system permease protein BraE</fullName>
    </submittedName>
</protein>
<dbReference type="CDD" id="cd06581">
    <property type="entry name" value="TM_PBP1_LivM_like"/>
    <property type="match status" value="1"/>
</dbReference>
<evidence type="ECO:0000313" key="7">
    <source>
        <dbReference type="EMBL" id="EHJ91146.1"/>
    </source>
</evidence>
<feature type="transmembrane region" description="Helical" evidence="6">
    <location>
        <begin position="205"/>
        <end position="222"/>
    </location>
</feature>
<dbReference type="RefSeq" id="WP_007114517.1">
    <property type="nucleotide sequence ID" value="NZ_JH393260.1"/>
</dbReference>
<dbReference type="Proteomes" id="UP000005756">
    <property type="component" value="Unassembled WGS sequence"/>
</dbReference>
<feature type="transmembrane region" description="Helical" evidence="6">
    <location>
        <begin position="40"/>
        <end position="65"/>
    </location>
</feature>
<dbReference type="STRING" id="1072583.KUC_3588"/>
<evidence type="ECO:0000256" key="4">
    <source>
        <dbReference type="ARBA" id="ARBA00022989"/>
    </source>
</evidence>
<evidence type="ECO:0000313" key="10">
    <source>
        <dbReference type="Proteomes" id="UP000216538"/>
    </source>
</evidence>
<dbReference type="Pfam" id="PF02653">
    <property type="entry name" value="BPD_transp_2"/>
    <property type="match status" value="1"/>
</dbReference>
<evidence type="ECO:0000256" key="1">
    <source>
        <dbReference type="ARBA" id="ARBA00004429"/>
    </source>
</evidence>
<evidence type="ECO:0000256" key="3">
    <source>
        <dbReference type="ARBA" id="ARBA00022692"/>
    </source>
</evidence>
<evidence type="ECO:0000313" key="8">
    <source>
        <dbReference type="EMBL" id="OZT73051.1"/>
    </source>
</evidence>
<dbReference type="InterPro" id="IPR043428">
    <property type="entry name" value="LivM-like"/>
</dbReference>
<organism evidence="7 9">
    <name type="scientific">Vreelandella boliviensis LC1</name>
    <dbReference type="NCBI Taxonomy" id="1072583"/>
    <lineage>
        <taxon>Bacteria</taxon>
        <taxon>Pseudomonadati</taxon>
        <taxon>Pseudomonadota</taxon>
        <taxon>Gammaproteobacteria</taxon>
        <taxon>Oceanospirillales</taxon>
        <taxon>Halomonadaceae</taxon>
        <taxon>Vreelandella</taxon>
    </lineage>
</organism>
<keyword evidence="3 6" id="KW-0812">Transmembrane</keyword>
<dbReference type="EMBL" id="NPEY01000014">
    <property type="protein sequence ID" value="OZT73051.1"/>
    <property type="molecule type" value="Genomic_DNA"/>
</dbReference>
<dbReference type="AlphaFoldDB" id="A0A265DUP2"/>
<dbReference type="GO" id="GO:0015658">
    <property type="term" value="F:branched-chain amino acid transmembrane transporter activity"/>
    <property type="evidence" value="ECO:0007669"/>
    <property type="project" value="InterPro"/>
</dbReference>
<evidence type="ECO:0000313" key="9">
    <source>
        <dbReference type="Proteomes" id="UP000005756"/>
    </source>
</evidence>
<feature type="transmembrane region" description="Helical" evidence="6">
    <location>
        <begin position="71"/>
        <end position="89"/>
    </location>
</feature>
<keyword evidence="5 6" id="KW-0472">Membrane</keyword>
<dbReference type="InterPro" id="IPR001851">
    <property type="entry name" value="ABC_transp_permease"/>
</dbReference>
<dbReference type="EMBL" id="JH393260">
    <property type="protein sequence ID" value="EHJ91146.1"/>
    <property type="molecule type" value="Genomic_DNA"/>
</dbReference>
<comment type="subcellular location">
    <subcellularLocation>
        <location evidence="1">Cell inner membrane</location>
        <topology evidence="1">Multi-pass membrane protein</topology>
    </subcellularLocation>
</comment>
<gene>
    <name evidence="8" type="ORF">CE457_16085</name>
    <name evidence="7" type="ORF">KUC_3588</name>
</gene>
<evidence type="ECO:0000256" key="5">
    <source>
        <dbReference type="ARBA" id="ARBA00023136"/>
    </source>
</evidence>
<feature type="transmembrane region" description="Helical" evidence="6">
    <location>
        <begin position="96"/>
        <end position="114"/>
    </location>
</feature>
<dbReference type="PANTHER" id="PTHR30482">
    <property type="entry name" value="HIGH-AFFINITY BRANCHED-CHAIN AMINO ACID TRANSPORT SYSTEM PERMEASE"/>
    <property type="match status" value="1"/>
</dbReference>
<dbReference type="GO" id="GO:0005886">
    <property type="term" value="C:plasma membrane"/>
    <property type="evidence" value="ECO:0007669"/>
    <property type="project" value="UniProtKB-SubCell"/>
</dbReference>
<name>A0A265DUP2_9GAMM</name>
<feature type="transmembrane region" description="Helical" evidence="6">
    <location>
        <begin position="134"/>
        <end position="153"/>
    </location>
</feature>
<feature type="transmembrane region" description="Helical" evidence="6">
    <location>
        <begin position="253"/>
        <end position="274"/>
    </location>
</feature>
<feature type="transmembrane region" description="Helical" evidence="6">
    <location>
        <begin position="329"/>
        <end position="354"/>
    </location>
</feature>
<feature type="transmembrane region" description="Helical" evidence="6">
    <location>
        <begin position="160"/>
        <end position="177"/>
    </location>
</feature>
<evidence type="ECO:0000256" key="2">
    <source>
        <dbReference type="ARBA" id="ARBA00022475"/>
    </source>
</evidence>
<reference evidence="8 10" key="2">
    <citation type="submission" date="2017-07" db="EMBL/GenBank/DDBJ databases">
        <title>Shotgun whole genome sequences of three halophilic bacterial isolates.</title>
        <authorList>
            <person name="Pozzo T."/>
            <person name="Higdon S.M."/>
            <person name="Quillaguaman J."/>
        </authorList>
    </citation>
    <scope>NUCLEOTIDE SEQUENCE [LARGE SCALE GENOMIC DNA]</scope>
    <source>
        <strain evidence="8 10">LC1</strain>
    </source>
</reference>
<accession>A0A265DUP2</accession>
<keyword evidence="10" id="KW-1185">Reference proteome</keyword>
<evidence type="ECO:0000256" key="6">
    <source>
        <dbReference type="SAM" id="Phobius"/>
    </source>
</evidence>
<dbReference type="Proteomes" id="UP000216538">
    <property type="component" value="Unassembled WGS sequence"/>
</dbReference>
<keyword evidence="4 6" id="KW-1133">Transmembrane helix</keyword>